<dbReference type="AlphaFoldDB" id="A0A679PF81"/>
<gene>
    <name evidence="1" type="primary">CassTX-A</name>
</gene>
<organism evidence="1">
    <name type="scientific">Cassiopea xamachana</name>
    <name type="common">Mangrove upside-down jellyfish</name>
    <dbReference type="NCBI Taxonomy" id="12993"/>
    <lineage>
        <taxon>Eukaryota</taxon>
        <taxon>Metazoa</taxon>
        <taxon>Cnidaria</taxon>
        <taxon>Scyphozoa</taxon>
        <taxon>Rhizostomeae</taxon>
        <taxon>Cassiopeidae</taxon>
        <taxon>Cassiopea</taxon>
    </lineage>
</organism>
<proteinExistence type="evidence at transcript level"/>
<evidence type="ECO:0000313" key="1">
    <source>
        <dbReference type="EMBL" id="DAC80636.1"/>
    </source>
</evidence>
<name>A0A679PF81_CASXA</name>
<sequence length="384" mass="44031">MKDVLDEFTDEQLFKRMNSFVTTLGKIHGGIVASRKLSSDVEGNDLTEGDITQLHTMIDLFSTDTLLGDVKQNIADEIISEKVSDANRALKTINVYCKLNIVVELVLVEFINYIKEEGPENNKLPTFYHSFMSTTRKNDKEYLGFLHLPEVTEALVAAIYQNAPEKYPELRQYIESIKVAPIPESGLEEGKTIYLTPKKWPKWHFYLSSESHSLIYGSTNTNDQNKFILKKASSGEEGREWMIENKYYPNYFISARKFESCLPLKHPDEVDYVEGLTMSYINRIKRNCGTQCLANGKCSGCYSNCYSTFKIGRLRNLVSINYVWRFTKLKSSGRCLYYFISATQENFGPGYTLFMKDSNNANAYLKYGNPKEKGMFKLVKNSCK</sequence>
<dbReference type="EMBL" id="BK010718">
    <property type="protein sequence ID" value="DAC80636.1"/>
    <property type="molecule type" value="mRNA"/>
</dbReference>
<accession>A0A679PF81</accession>
<reference evidence="1" key="1">
    <citation type="journal article" date="2020" name="Commun. Biol.">
        <title>Cassiosomes are stinging-cell structures in the mucus of the upside-down jellyfish Cassiopea xamachana.</title>
        <authorList>
            <person name="Ames C.L."/>
            <person name="Klompen A.M.L."/>
            <person name="Badhiwala K."/>
            <person name="Muffett K."/>
            <person name="Reft A.J."/>
            <person name="Kumar M."/>
            <person name="Janssen J.D."/>
            <person name="Schultzhaus J.N."/>
            <person name="Field L.D."/>
            <person name="Muroski M.E."/>
            <person name="Bezio N."/>
            <person name="Robinson J.T."/>
            <person name="Leary D.H."/>
            <person name="Cartwright P."/>
            <person name="Collins A.G."/>
            <person name="Vora G.J."/>
        </authorList>
    </citation>
    <scope>NUCLEOTIDE SEQUENCE</scope>
    <source>
        <strain evidence="1">T1-A</strain>
    </source>
</reference>
<protein>
    <submittedName>
        <fullName evidence="1">Toxin a</fullName>
    </submittedName>
</protein>